<reference evidence="3 4" key="1">
    <citation type="submission" date="2022-02" db="EMBL/GenBank/DDBJ databases">
        <title>Paenibacillus sp. MBLB1776 Whole Genome Shotgun Sequencing.</title>
        <authorList>
            <person name="Hwang C.Y."/>
            <person name="Cho E.-S."/>
            <person name="Seo M.-J."/>
        </authorList>
    </citation>
    <scope>NUCLEOTIDE SEQUENCE [LARGE SCALE GENOMIC DNA]</scope>
    <source>
        <strain evidence="3 4">MBLB1776</strain>
    </source>
</reference>
<keyword evidence="2" id="KW-0175">Coiled coil</keyword>
<accession>A0AA96LI12</accession>
<feature type="coiled-coil region" evidence="2">
    <location>
        <begin position="108"/>
        <end position="135"/>
    </location>
</feature>
<dbReference type="Pfam" id="PF04012">
    <property type="entry name" value="PspA_IM30"/>
    <property type="match status" value="1"/>
</dbReference>
<evidence type="ECO:0000256" key="2">
    <source>
        <dbReference type="SAM" id="Coils"/>
    </source>
</evidence>
<evidence type="ECO:0000313" key="4">
    <source>
        <dbReference type="Proteomes" id="UP001305702"/>
    </source>
</evidence>
<proteinExistence type="inferred from homology"/>
<dbReference type="EMBL" id="CP130318">
    <property type="protein sequence ID" value="WNQ12485.1"/>
    <property type="molecule type" value="Genomic_DNA"/>
</dbReference>
<gene>
    <name evidence="3" type="ORF">MJA45_05470</name>
</gene>
<dbReference type="AlphaFoldDB" id="A0AA96LI12"/>
<dbReference type="PANTHER" id="PTHR31088:SF6">
    <property type="entry name" value="PHAGE SHOCK PROTEIN A"/>
    <property type="match status" value="1"/>
</dbReference>
<dbReference type="RefSeq" id="WP_315606262.1">
    <property type="nucleotide sequence ID" value="NZ_CP130318.1"/>
</dbReference>
<dbReference type="Proteomes" id="UP001305702">
    <property type="component" value="Chromosome"/>
</dbReference>
<keyword evidence="4" id="KW-1185">Reference proteome</keyword>
<protein>
    <submittedName>
        <fullName evidence="3">PspA/IM30 family protein</fullName>
    </submittedName>
</protein>
<sequence>MSILKRMRDMTVATLNDKLERSEDPVRLIDNYLARQREQIRESEKLHSQCFGHAQSLRQQYLTALETKNKREQQALVALKAGEEEVARLALQEKITNEEKSVQYGALYEECKAQLLELEAQLKELKAEYTEVAAKRSYYQARMETVRLQQRMNERMAGAGAAGTPGMFNRLEDKVSAWELEARSLRDVRRMTREAAYEAGSALQSALEVELNKLRQKLEKES</sequence>
<name>A0AA96LI12_9BACL</name>
<organism evidence="3 4">
    <name type="scientific">Paenibacillus aurantius</name>
    <dbReference type="NCBI Taxonomy" id="2918900"/>
    <lineage>
        <taxon>Bacteria</taxon>
        <taxon>Bacillati</taxon>
        <taxon>Bacillota</taxon>
        <taxon>Bacilli</taxon>
        <taxon>Bacillales</taxon>
        <taxon>Paenibacillaceae</taxon>
        <taxon>Paenibacillus</taxon>
    </lineage>
</organism>
<dbReference type="InterPro" id="IPR007157">
    <property type="entry name" value="PspA_VIPP1"/>
</dbReference>
<evidence type="ECO:0000256" key="1">
    <source>
        <dbReference type="ARBA" id="ARBA00043985"/>
    </source>
</evidence>
<dbReference type="PANTHER" id="PTHR31088">
    <property type="entry name" value="MEMBRANE-ASSOCIATED PROTEIN VIPP1, CHLOROPLASTIC"/>
    <property type="match status" value="1"/>
</dbReference>
<evidence type="ECO:0000313" key="3">
    <source>
        <dbReference type="EMBL" id="WNQ12485.1"/>
    </source>
</evidence>
<comment type="similarity">
    <text evidence="1">Belongs to the PspA/Vipp/IM30 family.</text>
</comment>
<dbReference type="KEGG" id="paun:MJA45_05470"/>